<protein>
    <submittedName>
        <fullName evidence="1">Uncharacterized protein</fullName>
    </submittedName>
</protein>
<dbReference type="Proteomes" id="UP000176527">
    <property type="component" value="Unassembled WGS sequence"/>
</dbReference>
<evidence type="ECO:0000313" key="2">
    <source>
        <dbReference type="Proteomes" id="UP000176527"/>
    </source>
</evidence>
<organism evidence="1 2">
    <name type="scientific">Candidatus Daviesbacteria bacterium RIFCSPHIGHO2_12_FULL_37_11</name>
    <dbReference type="NCBI Taxonomy" id="1797777"/>
    <lineage>
        <taxon>Bacteria</taxon>
        <taxon>Candidatus Daviesiibacteriota</taxon>
    </lineage>
</organism>
<comment type="caution">
    <text evidence="1">The sequence shown here is derived from an EMBL/GenBank/DDBJ whole genome shotgun (WGS) entry which is preliminary data.</text>
</comment>
<evidence type="ECO:0000313" key="1">
    <source>
        <dbReference type="EMBL" id="OGE39393.1"/>
    </source>
</evidence>
<sequence>MNERVEPNYQDLIRAAMLLQSDRPINSVDTIYLHGLSEGMINSTHPNLFEIAADYQRSKKAGCISFNGSDGEGMGEQNYPGAAWPGKDWYFRKFNETYVGYYDLIPTGLGLHTRDEADKFIILSKEKAWTSGGILSVGYHSVRSMSCMVAAMETQNYFMRLHFIMPPSTDPWYPMLGSQGIDKTNTFTEIESEVSRIFNYWEKGYGASPKYLFHYLQYREEIVKQQKFPLFPLTD</sequence>
<proteinExistence type="predicted"/>
<reference evidence="1 2" key="1">
    <citation type="journal article" date="2016" name="Nat. Commun.">
        <title>Thousands of microbial genomes shed light on interconnected biogeochemical processes in an aquifer system.</title>
        <authorList>
            <person name="Anantharaman K."/>
            <person name="Brown C.T."/>
            <person name="Hug L.A."/>
            <person name="Sharon I."/>
            <person name="Castelle C.J."/>
            <person name="Probst A.J."/>
            <person name="Thomas B.C."/>
            <person name="Singh A."/>
            <person name="Wilkins M.J."/>
            <person name="Karaoz U."/>
            <person name="Brodie E.L."/>
            <person name="Williams K.H."/>
            <person name="Hubbard S.S."/>
            <person name="Banfield J.F."/>
        </authorList>
    </citation>
    <scope>NUCLEOTIDE SEQUENCE [LARGE SCALE GENOMIC DNA]</scope>
</reference>
<dbReference type="AlphaFoldDB" id="A0A1F5KEM1"/>
<gene>
    <name evidence="1" type="ORF">A3F00_02045</name>
</gene>
<dbReference type="EMBL" id="MFDE01000001">
    <property type="protein sequence ID" value="OGE39393.1"/>
    <property type="molecule type" value="Genomic_DNA"/>
</dbReference>
<accession>A0A1F5KEM1</accession>
<name>A0A1F5KEM1_9BACT</name>